<dbReference type="RefSeq" id="WP_133555871.1">
    <property type="nucleotide sequence ID" value="NZ_SNYF01000006.1"/>
</dbReference>
<accession>A0A4R6T6H9</accession>
<protein>
    <recommendedName>
        <fullName evidence="2">DUF5723 domain-containing protein</fullName>
    </recommendedName>
</protein>
<evidence type="ECO:0000313" key="4">
    <source>
        <dbReference type="Proteomes" id="UP000294535"/>
    </source>
</evidence>
<organism evidence="3 4">
    <name type="scientific">Algoriphagus boseongensis</name>
    <dbReference type="NCBI Taxonomy" id="1442587"/>
    <lineage>
        <taxon>Bacteria</taxon>
        <taxon>Pseudomonadati</taxon>
        <taxon>Bacteroidota</taxon>
        <taxon>Cytophagia</taxon>
        <taxon>Cytophagales</taxon>
        <taxon>Cyclobacteriaceae</taxon>
        <taxon>Algoriphagus</taxon>
    </lineage>
</organism>
<evidence type="ECO:0000259" key="2">
    <source>
        <dbReference type="Pfam" id="PF18990"/>
    </source>
</evidence>
<feature type="domain" description="DUF5723" evidence="2">
    <location>
        <begin position="46"/>
        <end position="410"/>
    </location>
</feature>
<dbReference type="AlphaFoldDB" id="A0A4R6T6H9"/>
<keyword evidence="4" id="KW-1185">Reference proteome</keyword>
<keyword evidence="1" id="KW-0732">Signal</keyword>
<dbReference type="InterPro" id="IPR043781">
    <property type="entry name" value="DUF5723"/>
</dbReference>
<name>A0A4R6T6H9_9BACT</name>
<comment type="caution">
    <text evidence="3">The sequence shown here is derived from an EMBL/GenBank/DDBJ whole genome shotgun (WGS) entry which is preliminary data.</text>
</comment>
<dbReference type="Proteomes" id="UP000294535">
    <property type="component" value="Unassembled WGS sequence"/>
</dbReference>
<proteinExistence type="predicted"/>
<gene>
    <name evidence="3" type="ORF">DFQ04_2305</name>
</gene>
<evidence type="ECO:0000313" key="3">
    <source>
        <dbReference type="EMBL" id="TDQ17649.1"/>
    </source>
</evidence>
<feature type="signal peptide" evidence="1">
    <location>
        <begin position="1"/>
        <end position="23"/>
    </location>
</feature>
<evidence type="ECO:0000256" key="1">
    <source>
        <dbReference type="SAM" id="SignalP"/>
    </source>
</evidence>
<feature type="chain" id="PRO_5020234549" description="DUF5723 domain-containing protein" evidence="1">
    <location>
        <begin position="24"/>
        <end position="453"/>
    </location>
</feature>
<dbReference type="Pfam" id="PF18990">
    <property type="entry name" value="DUF5723"/>
    <property type="match status" value="1"/>
</dbReference>
<sequence length="453" mass="49805">MNLSKHLILFCAFLMCLNPLRNAYSQTIIGGQIDNRAGIKGLTLNPANVINPRLKAEFNLITTSAYIGNDYIALSLKDLDKIVDFSSLQKNVGINPKPDNNFVGNLDILGPGFQINLDSRNSLAVTTRVRTFFNLNNIGGEFFQTIIGEEDTESYTLVMEDVSGVAQVWGELGLTYGRVLMEKNNLSLRSGVTLKYLAGAGGMVGSSDLLGGVYLETPNTLTTRGDLNFGYSSEFRSGGSAFEKIRPGFGMDLGLIFELQNQSKNEYTDGYKFKAGISVLDIGSIKYTDFENWNYDMDNSVDLDSVDPNNIGDFLEENYSGEKLDPNTTLAMPTSLQIFADYSISNRFYLSALGSFSLREMGKIPASQVINSIVITPRIETGWLSVYSPISYRQYEKSISWGVGLRIGPATIGSASILSSLLSKNSRSADAYFGIQIPIYHKGVKRNRVDSSQ</sequence>
<reference evidence="3 4" key="1">
    <citation type="submission" date="2019-03" db="EMBL/GenBank/DDBJ databases">
        <title>Genomic Encyclopedia of Type Strains, Phase III (KMG-III): the genomes of soil and plant-associated and newly described type strains.</title>
        <authorList>
            <person name="Whitman W."/>
        </authorList>
    </citation>
    <scope>NUCLEOTIDE SEQUENCE [LARGE SCALE GENOMIC DNA]</scope>
    <source>
        <strain evidence="3 4">CECT 8446</strain>
    </source>
</reference>
<dbReference type="OrthoDB" id="9805336at2"/>
<dbReference type="EMBL" id="SNYF01000006">
    <property type="protein sequence ID" value="TDQ17649.1"/>
    <property type="molecule type" value="Genomic_DNA"/>
</dbReference>